<evidence type="ECO:0000256" key="4">
    <source>
        <dbReference type="SAM" id="MobiDB-lite"/>
    </source>
</evidence>
<keyword evidence="7" id="KW-1185">Reference proteome</keyword>
<organism evidence="6 7">
    <name type="scientific">Lichtheimia corymbifera JMRC:FSU:9682</name>
    <dbReference type="NCBI Taxonomy" id="1263082"/>
    <lineage>
        <taxon>Eukaryota</taxon>
        <taxon>Fungi</taxon>
        <taxon>Fungi incertae sedis</taxon>
        <taxon>Mucoromycota</taxon>
        <taxon>Mucoromycotina</taxon>
        <taxon>Mucoromycetes</taxon>
        <taxon>Mucorales</taxon>
        <taxon>Lichtheimiaceae</taxon>
        <taxon>Lichtheimia</taxon>
    </lineage>
</organism>
<dbReference type="EMBL" id="CBTN010000129">
    <property type="protein sequence ID" value="CDH61082.1"/>
    <property type="molecule type" value="Genomic_DNA"/>
</dbReference>
<protein>
    <recommendedName>
        <fullName evidence="5">Cysteine-rich transmembrane domain-containing protein</fullName>
    </recommendedName>
</protein>
<keyword evidence="3" id="KW-0472">Membrane</keyword>
<evidence type="ECO:0000256" key="1">
    <source>
        <dbReference type="ARBA" id="ARBA00004370"/>
    </source>
</evidence>
<evidence type="ECO:0000256" key="3">
    <source>
        <dbReference type="ARBA" id="ARBA00023136"/>
    </source>
</evidence>
<feature type="domain" description="Cysteine-rich transmembrane" evidence="5">
    <location>
        <begin position="62"/>
        <end position="95"/>
    </location>
</feature>
<dbReference type="InterPro" id="IPR028144">
    <property type="entry name" value="CYSTM_dom"/>
</dbReference>
<accession>A0A068SGX9</accession>
<feature type="compositionally biased region" description="Low complexity" evidence="4">
    <location>
        <begin position="30"/>
        <end position="54"/>
    </location>
</feature>
<name>A0A068SGX9_9FUNG</name>
<evidence type="ECO:0000259" key="5">
    <source>
        <dbReference type="Pfam" id="PF12734"/>
    </source>
</evidence>
<comment type="subcellular location">
    <subcellularLocation>
        <location evidence="1">Membrane</location>
    </subcellularLocation>
</comment>
<dbReference type="VEuPathDB" id="FungiDB:LCOR_11858.1"/>
<comment type="caution">
    <text evidence="6">The sequence shown here is derived from an EMBL/GenBank/DDBJ whole genome shotgun (WGS) entry which is preliminary data.</text>
</comment>
<dbReference type="Pfam" id="PF12734">
    <property type="entry name" value="CYSTM"/>
    <property type="match status" value="1"/>
</dbReference>
<evidence type="ECO:0000313" key="6">
    <source>
        <dbReference type="EMBL" id="CDH61082.1"/>
    </source>
</evidence>
<gene>
    <name evidence="6" type="ORF">LCOR_11858.1</name>
</gene>
<feature type="region of interest" description="Disordered" evidence="4">
    <location>
        <begin position="1"/>
        <end position="71"/>
    </location>
</feature>
<dbReference type="Proteomes" id="UP000027586">
    <property type="component" value="Unassembled WGS sequence"/>
</dbReference>
<evidence type="ECO:0000313" key="7">
    <source>
        <dbReference type="Proteomes" id="UP000027586"/>
    </source>
</evidence>
<comment type="similarity">
    <text evidence="2">Belongs to the CYSTM1 family.</text>
</comment>
<sequence>MNNNKGQYSYPPPPNPTYQQQPYYQPPPTSQQYSPYQQQPYQQQPYQHQQQYYQPQPPPQSVYVQQRPNDSGAGEGLCLGCLTACCLCCTLDALF</sequence>
<dbReference type="AlphaFoldDB" id="A0A068SGX9"/>
<proteinExistence type="inferred from homology"/>
<evidence type="ECO:0000256" key="2">
    <source>
        <dbReference type="ARBA" id="ARBA00009444"/>
    </source>
</evidence>
<reference evidence="6" key="1">
    <citation type="submission" date="2013-08" db="EMBL/GenBank/DDBJ databases">
        <title>Gene expansion shapes genome architecture in the human pathogen Lichtheimia corymbifera: an evolutionary genomics analysis in the ancient terrestrial Mucorales (Mucoromycotina).</title>
        <authorList>
            <person name="Schwartze V.U."/>
            <person name="Winter S."/>
            <person name="Shelest E."/>
            <person name="Marcet-Houben M."/>
            <person name="Horn F."/>
            <person name="Wehner S."/>
            <person name="Hoffmann K."/>
            <person name="Riege K."/>
            <person name="Sammeth M."/>
            <person name="Nowrousian M."/>
            <person name="Valiante V."/>
            <person name="Linde J."/>
            <person name="Jacobsen I.D."/>
            <person name="Marz M."/>
            <person name="Brakhage A.A."/>
            <person name="Gabaldon T."/>
            <person name="Bocker S."/>
            <person name="Voigt K."/>
        </authorList>
    </citation>
    <scope>NUCLEOTIDE SEQUENCE [LARGE SCALE GENOMIC DNA]</scope>
    <source>
        <strain evidence="6">FSU 9682</strain>
    </source>
</reference>